<reference evidence="3" key="2">
    <citation type="journal article" date="2019" name="Genome Biol. Evol.">
        <title>Day and night: Metabolic profiles and evolutionary relationships of six axenic non-marine cyanobacteria.</title>
        <authorList>
            <person name="Will S.E."/>
            <person name="Henke P."/>
            <person name="Boedeker C."/>
            <person name="Huang S."/>
            <person name="Brinkmann H."/>
            <person name="Rohde M."/>
            <person name="Jarek M."/>
            <person name="Friedl T."/>
            <person name="Seufert S."/>
            <person name="Schumacher M."/>
            <person name="Overmann J."/>
            <person name="Neumann-Schaal M."/>
            <person name="Petersen J."/>
        </authorList>
    </citation>
    <scope>NUCLEOTIDE SEQUENCE [LARGE SCALE GENOMIC DNA]</scope>
    <source>
        <strain evidence="3">PCC 7102</strain>
    </source>
</reference>
<dbReference type="OrthoDB" id="9803333at2"/>
<organism evidence="3 4">
    <name type="scientific">Dulcicalothrix desertica PCC 7102</name>
    <dbReference type="NCBI Taxonomy" id="232991"/>
    <lineage>
        <taxon>Bacteria</taxon>
        <taxon>Bacillati</taxon>
        <taxon>Cyanobacteriota</taxon>
        <taxon>Cyanophyceae</taxon>
        <taxon>Nostocales</taxon>
        <taxon>Calotrichaceae</taxon>
        <taxon>Dulcicalothrix</taxon>
    </lineage>
</organism>
<keyword evidence="4" id="KW-1185">Reference proteome</keyword>
<accession>A0A3S1AQF7</accession>
<reference evidence="3" key="1">
    <citation type="submission" date="2018-12" db="EMBL/GenBank/DDBJ databases">
        <authorList>
            <person name="Will S."/>
            <person name="Neumann-Schaal M."/>
            <person name="Henke P."/>
        </authorList>
    </citation>
    <scope>NUCLEOTIDE SEQUENCE</scope>
    <source>
        <strain evidence="3">PCC 7102</strain>
    </source>
</reference>
<dbReference type="Proteomes" id="UP000271624">
    <property type="component" value="Unassembled WGS sequence"/>
</dbReference>
<dbReference type="PANTHER" id="PTHR43008:SF4">
    <property type="entry name" value="CHAIN DEHYDROGENASE, PUTATIVE (AFU_ORTHOLOGUE AFUA_4G08710)-RELATED"/>
    <property type="match status" value="1"/>
</dbReference>
<dbReference type="SUPFAM" id="SSF51735">
    <property type="entry name" value="NAD(P)-binding Rossmann-fold domains"/>
    <property type="match status" value="1"/>
</dbReference>
<dbReference type="RefSeq" id="WP_127080332.1">
    <property type="nucleotide sequence ID" value="NZ_RSCL01000003.1"/>
</dbReference>
<comment type="similarity">
    <text evidence="1">Belongs to the short-chain dehydrogenases/reductases (SDR) family.</text>
</comment>
<name>A0A3S1AQF7_9CYAN</name>
<evidence type="ECO:0000313" key="4">
    <source>
        <dbReference type="Proteomes" id="UP000271624"/>
    </source>
</evidence>
<dbReference type="PANTHER" id="PTHR43008">
    <property type="entry name" value="BENZIL REDUCTASE"/>
    <property type="match status" value="1"/>
</dbReference>
<evidence type="ECO:0000313" key="3">
    <source>
        <dbReference type="EMBL" id="RUT08543.1"/>
    </source>
</evidence>
<protein>
    <submittedName>
        <fullName evidence="3">Oxidoreductase</fullName>
    </submittedName>
</protein>
<comment type="caution">
    <text evidence="3">The sequence shown here is derived from an EMBL/GenBank/DDBJ whole genome shotgun (WGS) entry which is preliminary data.</text>
</comment>
<keyword evidence="2" id="KW-0560">Oxidoreductase</keyword>
<gene>
    <name evidence="3" type="ORF">DSM106972_017110</name>
</gene>
<dbReference type="PRINTS" id="PR00081">
    <property type="entry name" value="GDHRDH"/>
</dbReference>
<proteinExistence type="inferred from homology"/>
<dbReference type="EMBL" id="RSCL01000003">
    <property type="protein sequence ID" value="RUT08543.1"/>
    <property type="molecule type" value="Genomic_DNA"/>
</dbReference>
<dbReference type="GO" id="GO:0050664">
    <property type="term" value="F:oxidoreductase activity, acting on NAD(P)H, oxygen as acceptor"/>
    <property type="evidence" value="ECO:0007669"/>
    <property type="project" value="TreeGrafter"/>
</dbReference>
<dbReference type="FunFam" id="3.40.50.720:FF:000753">
    <property type="entry name" value="Predicted protein"/>
    <property type="match status" value="1"/>
</dbReference>
<dbReference type="Gene3D" id="3.40.50.720">
    <property type="entry name" value="NAD(P)-binding Rossmann-like Domain"/>
    <property type="match status" value="1"/>
</dbReference>
<evidence type="ECO:0000256" key="2">
    <source>
        <dbReference type="ARBA" id="ARBA00023002"/>
    </source>
</evidence>
<dbReference type="InterPro" id="IPR002347">
    <property type="entry name" value="SDR_fam"/>
</dbReference>
<dbReference type="Pfam" id="PF13561">
    <property type="entry name" value="adh_short_C2"/>
    <property type="match status" value="1"/>
</dbReference>
<dbReference type="InterPro" id="IPR036291">
    <property type="entry name" value="NAD(P)-bd_dom_sf"/>
</dbReference>
<evidence type="ECO:0000256" key="1">
    <source>
        <dbReference type="ARBA" id="ARBA00006484"/>
    </source>
</evidence>
<dbReference type="AlphaFoldDB" id="A0A3S1AQF7"/>
<dbReference type="Pfam" id="PF00106">
    <property type="entry name" value="adh_short"/>
    <property type="match status" value="1"/>
</dbReference>
<sequence>MVSKVAIVTGGTRGIGFGIAQQLASQGYDLILGFNSNQESASAVKTTLESNYNRQVYLIKGDVVLESTIEAIFECLKNNFHSKLTAFVHNAGLHVGLTTKSESSGAISASLDINSLLGSGNWNSFDKYDYYQNVYPKCFIRCVERAINYMEDGNGYIVAISSPGCNNTTTPKLSYALPGQAKAVVEFLARYYAKALASRRITVNVVIPGFVKTEAWEFATSELGGIDSEFMKSKIQNTPMQRWASPLEIGAAVAFLCSPQAAFITGVALPVDGGLHLS</sequence>